<dbReference type="Gene3D" id="3.40.50.180">
    <property type="entry name" value="Methylesterase CheB, C-terminal domain"/>
    <property type="match status" value="1"/>
</dbReference>
<dbReference type="Pfam" id="PF01339">
    <property type="entry name" value="CheB_methylest"/>
    <property type="match status" value="1"/>
</dbReference>
<sequence>MSRTHDIVVIGGSAGGLEALRPLLARLPVGLPASILIVLHVGPVSYLPEILDRICPLPVVAARSGEMLQHGKVYIAIPGVHLLVHHNHLLLRRGPRENLSRPAIDPLFRSAAACCTTRVIGILLSGALSDGVAGLGTIKRCGGIALAQDPDDALVPAMPANARRAVDLDLVLPMAEMAEALAALVQRPAPPPVEVPMDIQLETAIAAQELADMKVDDILGKPSRFTCPECQGTLWEIRDGSMLRFRCHVGHAFNSEAVLAAYGEQIENTLTRLQRSHQERAALARRMAESERAEERHHLADELERRADGYDEDALLVQHLMRTGFVGPRDESRDDEPGDTRQDGEIGS</sequence>
<dbReference type="GO" id="GO:0005737">
    <property type="term" value="C:cytoplasm"/>
    <property type="evidence" value="ECO:0007669"/>
    <property type="project" value="InterPro"/>
</dbReference>
<protein>
    <recommendedName>
        <fullName evidence="2">protein-glutamate methylesterase</fullName>
        <ecNumber evidence="2">3.1.1.61</ecNumber>
    </recommendedName>
</protein>
<keyword evidence="8" id="KW-1185">Reference proteome</keyword>
<evidence type="ECO:0000256" key="1">
    <source>
        <dbReference type="ARBA" id="ARBA00022801"/>
    </source>
</evidence>
<dbReference type="PANTHER" id="PTHR42872:SF6">
    <property type="entry name" value="PROTEIN-GLUTAMATE METHYLESTERASE_PROTEIN-GLUTAMINE GLUTAMINASE"/>
    <property type="match status" value="1"/>
</dbReference>
<feature type="active site" evidence="4">
    <location>
        <position position="130"/>
    </location>
</feature>
<feature type="domain" description="CheB-type methylesterase" evidence="6">
    <location>
        <begin position="1"/>
        <end position="188"/>
    </location>
</feature>
<dbReference type="GO" id="GO:0008984">
    <property type="term" value="F:protein-glutamate methylesterase activity"/>
    <property type="evidence" value="ECO:0007669"/>
    <property type="project" value="UniProtKB-EC"/>
</dbReference>
<dbReference type="Proteomes" id="UP000190092">
    <property type="component" value="Unassembled WGS sequence"/>
</dbReference>
<feature type="active site" evidence="4">
    <location>
        <position position="40"/>
    </location>
</feature>
<dbReference type="EMBL" id="FUWJ01000002">
    <property type="protein sequence ID" value="SJZ83316.1"/>
    <property type="molecule type" value="Genomic_DNA"/>
</dbReference>
<dbReference type="PANTHER" id="PTHR42872">
    <property type="entry name" value="PROTEIN-GLUTAMATE METHYLESTERASE/PROTEIN-GLUTAMINE GLUTAMINASE"/>
    <property type="match status" value="1"/>
</dbReference>
<dbReference type="GO" id="GO:0006935">
    <property type="term" value="P:chemotaxis"/>
    <property type="evidence" value="ECO:0007669"/>
    <property type="project" value="UniProtKB-UniRule"/>
</dbReference>
<reference evidence="8" key="1">
    <citation type="submission" date="2017-02" db="EMBL/GenBank/DDBJ databases">
        <authorList>
            <person name="Varghese N."/>
            <person name="Submissions S."/>
        </authorList>
    </citation>
    <scope>NUCLEOTIDE SEQUENCE [LARGE SCALE GENOMIC DNA]</scope>
    <source>
        <strain evidence="8">ATCC 27094</strain>
    </source>
</reference>
<dbReference type="InterPro" id="IPR011247">
    <property type="entry name" value="Chemotax_prot-Glu_Me-esterase"/>
</dbReference>
<dbReference type="SUPFAM" id="SSF52738">
    <property type="entry name" value="Methylesterase CheB, C-terminal domain"/>
    <property type="match status" value="1"/>
</dbReference>
<evidence type="ECO:0000313" key="7">
    <source>
        <dbReference type="EMBL" id="SJZ83316.1"/>
    </source>
</evidence>
<feature type="compositionally biased region" description="Basic and acidic residues" evidence="5">
    <location>
        <begin position="338"/>
        <end position="348"/>
    </location>
</feature>
<dbReference type="AlphaFoldDB" id="A0A1T4NW86"/>
<evidence type="ECO:0000313" key="8">
    <source>
        <dbReference type="Proteomes" id="UP000190092"/>
    </source>
</evidence>
<name>A0A1T4NW86_9HYPH</name>
<evidence type="ECO:0000256" key="2">
    <source>
        <dbReference type="ARBA" id="ARBA00039140"/>
    </source>
</evidence>
<dbReference type="GO" id="GO:0000156">
    <property type="term" value="F:phosphorelay response regulator activity"/>
    <property type="evidence" value="ECO:0007669"/>
    <property type="project" value="InterPro"/>
</dbReference>
<dbReference type="InterPro" id="IPR035909">
    <property type="entry name" value="CheB_C"/>
</dbReference>
<dbReference type="PROSITE" id="PS50122">
    <property type="entry name" value="CHEB"/>
    <property type="match status" value="1"/>
</dbReference>
<dbReference type="RefSeq" id="WP_170920906.1">
    <property type="nucleotide sequence ID" value="NZ_FUWJ01000002.1"/>
</dbReference>
<feature type="active site" evidence="4">
    <location>
        <position position="13"/>
    </location>
</feature>
<organism evidence="7 8">
    <name type="scientific">Enhydrobacter aerosaccus</name>
    <dbReference type="NCBI Taxonomy" id="225324"/>
    <lineage>
        <taxon>Bacteria</taxon>
        <taxon>Pseudomonadati</taxon>
        <taxon>Pseudomonadota</taxon>
        <taxon>Alphaproteobacteria</taxon>
        <taxon>Hyphomicrobiales</taxon>
        <taxon>Enhydrobacter</taxon>
    </lineage>
</organism>
<feature type="region of interest" description="Disordered" evidence="5">
    <location>
        <begin position="324"/>
        <end position="348"/>
    </location>
</feature>
<dbReference type="CDD" id="cd16433">
    <property type="entry name" value="CheB"/>
    <property type="match status" value="1"/>
</dbReference>
<proteinExistence type="predicted"/>
<dbReference type="STRING" id="225324.SAMN02745126_02479"/>
<evidence type="ECO:0000256" key="4">
    <source>
        <dbReference type="PROSITE-ProRule" id="PRU00050"/>
    </source>
</evidence>
<evidence type="ECO:0000256" key="3">
    <source>
        <dbReference type="ARBA" id="ARBA00048267"/>
    </source>
</evidence>
<accession>A0A1T4NW86</accession>
<gene>
    <name evidence="7" type="ORF">SAMN02745126_02479</name>
</gene>
<comment type="catalytic activity">
    <reaction evidence="3">
        <text>[protein]-L-glutamate 5-O-methyl ester + H2O = L-glutamyl-[protein] + methanol + H(+)</text>
        <dbReference type="Rhea" id="RHEA:23236"/>
        <dbReference type="Rhea" id="RHEA-COMP:10208"/>
        <dbReference type="Rhea" id="RHEA-COMP:10311"/>
        <dbReference type="ChEBI" id="CHEBI:15377"/>
        <dbReference type="ChEBI" id="CHEBI:15378"/>
        <dbReference type="ChEBI" id="CHEBI:17790"/>
        <dbReference type="ChEBI" id="CHEBI:29973"/>
        <dbReference type="ChEBI" id="CHEBI:82795"/>
        <dbReference type="EC" id="3.1.1.61"/>
    </reaction>
</comment>
<keyword evidence="4" id="KW-0145">Chemotaxis</keyword>
<dbReference type="PIRSF" id="PIRSF036461">
    <property type="entry name" value="Chmtx_methlestr"/>
    <property type="match status" value="1"/>
</dbReference>
<dbReference type="EC" id="3.1.1.61" evidence="2"/>
<dbReference type="InterPro" id="IPR000673">
    <property type="entry name" value="Sig_transdc_resp-reg_Me-estase"/>
</dbReference>
<keyword evidence="1 4" id="KW-0378">Hydrolase</keyword>
<evidence type="ECO:0000256" key="5">
    <source>
        <dbReference type="SAM" id="MobiDB-lite"/>
    </source>
</evidence>
<evidence type="ECO:0000259" key="6">
    <source>
        <dbReference type="PROSITE" id="PS50122"/>
    </source>
</evidence>